<feature type="non-terminal residue" evidence="3">
    <location>
        <position position="1260"/>
    </location>
</feature>
<feature type="compositionally biased region" description="Low complexity" evidence="1">
    <location>
        <begin position="326"/>
        <end position="337"/>
    </location>
</feature>
<feature type="compositionally biased region" description="Polar residues" evidence="1">
    <location>
        <begin position="210"/>
        <end position="222"/>
    </location>
</feature>
<feature type="region of interest" description="Disordered" evidence="1">
    <location>
        <begin position="90"/>
        <end position="130"/>
    </location>
</feature>
<evidence type="ECO:0000256" key="2">
    <source>
        <dbReference type="SAM" id="Phobius"/>
    </source>
</evidence>
<protein>
    <submittedName>
        <fullName evidence="3">Uncharacterized protein</fullName>
    </submittedName>
</protein>
<evidence type="ECO:0000313" key="3">
    <source>
        <dbReference type="EMBL" id="KAK3257619.1"/>
    </source>
</evidence>
<feature type="compositionally biased region" description="Pro residues" evidence="1">
    <location>
        <begin position="338"/>
        <end position="347"/>
    </location>
</feature>
<dbReference type="Gene3D" id="1.25.70.10">
    <property type="entry name" value="Transcription termination factor 3, mitochondrial"/>
    <property type="match status" value="1"/>
</dbReference>
<keyword evidence="4" id="KW-1185">Reference proteome</keyword>
<feature type="transmembrane region" description="Helical" evidence="2">
    <location>
        <begin position="12"/>
        <end position="33"/>
    </location>
</feature>
<keyword evidence="2" id="KW-1133">Transmembrane helix</keyword>
<comment type="caution">
    <text evidence="3">The sequence shown here is derived from an EMBL/GenBank/DDBJ whole genome shotgun (WGS) entry which is preliminary data.</text>
</comment>
<sequence>MRDGAAGVVCPGGALLAMLALLLLLLPLALFLARRRRVDRKAEEEEDLDLSRAIKDVQVLDEDSGVPLWYNDLDSKRFSDDKGGSILEAHESRQGALRPDRAAAAGGGGGGGFLPSSGRGRGPMDDMDGGGGQTAHAFNVSDCAGTPGGASKAVRSSLLLETVTKNVMSLMGRKSALDLGTLGSSVEEDVWKPNPAYAGGAANLAKPVQPGSQRATTTTQWSRMPGKRALHRSVFRSAKNSVFQTLFGASISPVMSENEQTLALPASGAQMLKGNRRIKGSILNPIFEMRSSILEEDETNSADAERPSENRLLRMATFRTLSVDSAANPDDAQADDTPAPPPPPPPTNRLERTQTLNPLLQGRIPMELCGVRQEGETNSADAERPSENHLLRMATFRTLSVDSAANPDDAQADDMPAPPPPPPTNRLERTKTLNPLLQGRLADQLMRGGSAEELNDDTRPWLEAARPAEQPPRGGEWDDSLPSLAPEGPQPGDLEKVELPIELERAVRAVHGAPGLLTDEGTLHMIPSMGTLQGLLDFEAAAEAVCVNPALLTTAPGKVNQATFTLRDVLWGIQAALGTLAATPALLEASEAALRVTLPGMSEKLGGFSKGAEAMRQVPELLQAPMGLTDKMFCALASHLGGEKEACQVLTKCPSLWVAAEAEVAEALQALAAACGGMGSATEVTLEAPTALTWRQQDIAQAAMALEVGFRDDRAATLAALPALLCNPHLLEIADTDLMAEAVALLVEVFGTPNRAARAVRRCPALLTRSNSGAMRSVKKALQRQARSRREAADEADTGEEEALRVLERYPVLLLAKRHVIEEGLPFLEARLAGAGGARSALDLLAAHYPLLRVGPRRLERTADALEKALGGWEVVAEVVDSHPAALALTPRVIEQAMHALEEALGDRAQAVRAVRQNPALLAGGEKDFLQALLMLMILLGGAEPALRAVKEHPELLAASADELQAASGALESAASGALECTASIPLESTAGSKELGDAMARMHPPLLLASSESLSTNLPKVVELFRRKHSPELVCVDSMNWEEFLGGPVEEETDTTQGGFVDAFGEAVADGDMIVDVVVEEPDGDKSSESEVSSSMLYATLILEELEKSLQALETAVSTAPPLVRQWVQENHLPRIQEALLHLTEIMDGQISKEAAEILDIGDQVMNDVDDAHRIILDSRADNCADVMNRWKLKGSGRVLEEEEEGMSLLEIIRRCKAALREVEQNPAASRAVTGEQISAAGEAVAVLKEVEDAMQDLQ</sequence>
<proteinExistence type="predicted"/>
<keyword evidence="2" id="KW-0812">Transmembrane</keyword>
<feature type="region of interest" description="Disordered" evidence="1">
    <location>
        <begin position="202"/>
        <end position="226"/>
    </location>
</feature>
<feature type="region of interest" description="Disordered" evidence="1">
    <location>
        <begin position="467"/>
        <end position="494"/>
    </location>
</feature>
<feature type="compositionally biased region" description="Basic and acidic residues" evidence="1">
    <location>
        <begin position="90"/>
        <end position="101"/>
    </location>
</feature>
<reference evidence="3 4" key="1">
    <citation type="journal article" date="2015" name="Genome Biol. Evol.">
        <title>Comparative Genomics of a Bacterivorous Green Alga Reveals Evolutionary Causalities and Consequences of Phago-Mixotrophic Mode of Nutrition.</title>
        <authorList>
            <person name="Burns J.A."/>
            <person name="Paasch A."/>
            <person name="Narechania A."/>
            <person name="Kim E."/>
        </authorList>
    </citation>
    <scope>NUCLEOTIDE SEQUENCE [LARGE SCALE GENOMIC DNA]</scope>
    <source>
        <strain evidence="3 4">PLY_AMNH</strain>
    </source>
</reference>
<gene>
    <name evidence="3" type="ORF">CYMTET_33305</name>
</gene>
<dbReference type="EMBL" id="LGRX02020312">
    <property type="protein sequence ID" value="KAK3257619.1"/>
    <property type="molecule type" value="Genomic_DNA"/>
</dbReference>
<dbReference type="AlphaFoldDB" id="A0AAE0FDA3"/>
<evidence type="ECO:0000313" key="4">
    <source>
        <dbReference type="Proteomes" id="UP001190700"/>
    </source>
</evidence>
<evidence type="ECO:0000256" key="1">
    <source>
        <dbReference type="SAM" id="MobiDB-lite"/>
    </source>
</evidence>
<organism evidence="3 4">
    <name type="scientific">Cymbomonas tetramitiformis</name>
    <dbReference type="NCBI Taxonomy" id="36881"/>
    <lineage>
        <taxon>Eukaryota</taxon>
        <taxon>Viridiplantae</taxon>
        <taxon>Chlorophyta</taxon>
        <taxon>Pyramimonadophyceae</taxon>
        <taxon>Pyramimonadales</taxon>
        <taxon>Pyramimonadaceae</taxon>
        <taxon>Cymbomonas</taxon>
    </lineage>
</organism>
<feature type="region of interest" description="Disordered" evidence="1">
    <location>
        <begin position="404"/>
        <end position="429"/>
    </location>
</feature>
<dbReference type="InterPro" id="IPR038538">
    <property type="entry name" value="MTERF_sf"/>
</dbReference>
<name>A0AAE0FDA3_9CHLO</name>
<keyword evidence="2" id="KW-0472">Membrane</keyword>
<dbReference type="Proteomes" id="UP001190700">
    <property type="component" value="Unassembled WGS sequence"/>
</dbReference>
<feature type="compositionally biased region" description="Low complexity" evidence="1">
    <location>
        <begin position="404"/>
        <end position="415"/>
    </location>
</feature>
<accession>A0AAE0FDA3</accession>
<feature type="region of interest" description="Disordered" evidence="1">
    <location>
        <begin position="326"/>
        <end position="352"/>
    </location>
</feature>